<dbReference type="Proteomes" id="UP000028875">
    <property type="component" value="Unassembled WGS sequence"/>
</dbReference>
<dbReference type="STRING" id="1462526.BN990_03888"/>
<accession>A0A024QH64</accession>
<sequence length="104" mass="12031">MEYIQTYNTNVNGDKMKVFFVLDENGGAKSVKVGNQVVPSEEGIQFYVDKHVALQIDKCDLIIESRPYLKVKDGETIEIPDEVQQREERIKELEKELEELRGNQ</sequence>
<evidence type="ECO:0000313" key="2">
    <source>
        <dbReference type="Proteomes" id="UP000028875"/>
    </source>
</evidence>
<dbReference type="EMBL" id="CCDP010000003">
    <property type="protein sequence ID" value="CDQ41515.1"/>
    <property type="molecule type" value="Genomic_DNA"/>
</dbReference>
<reference evidence="1 2" key="1">
    <citation type="submission" date="2014-03" db="EMBL/GenBank/DDBJ databases">
        <authorList>
            <person name="Urmite Genomes U."/>
        </authorList>
    </citation>
    <scope>NUCLEOTIDE SEQUENCE [LARGE SCALE GENOMIC DNA]</scope>
    <source>
        <strain evidence="1 2">Vm-5</strain>
    </source>
</reference>
<gene>
    <name evidence="1" type="ORF">BN990_03888</name>
</gene>
<keyword evidence="2" id="KW-1185">Reference proteome</keyword>
<proteinExistence type="predicted"/>
<comment type="caution">
    <text evidence="1">The sequence shown here is derived from an EMBL/GenBank/DDBJ whole genome shotgun (WGS) entry which is preliminary data.</text>
</comment>
<evidence type="ECO:0000313" key="1">
    <source>
        <dbReference type="EMBL" id="CDQ41515.1"/>
    </source>
</evidence>
<organism evidence="1 2">
    <name type="scientific">Virgibacillus massiliensis</name>
    <dbReference type="NCBI Taxonomy" id="1462526"/>
    <lineage>
        <taxon>Bacteria</taxon>
        <taxon>Bacillati</taxon>
        <taxon>Bacillota</taxon>
        <taxon>Bacilli</taxon>
        <taxon>Bacillales</taxon>
        <taxon>Bacillaceae</taxon>
        <taxon>Virgibacillus</taxon>
    </lineage>
</organism>
<dbReference type="RefSeq" id="WP_021292584.1">
    <property type="nucleotide sequence ID" value="NZ_BNER01000005.1"/>
</dbReference>
<protein>
    <submittedName>
        <fullName evidence="1">Uncharacterized protein</fullName>
    </submittedName>
</protein>
<reference evidence="2" key="2">
    <citation type="submission" date="2014-05" db="EMBL/GenBank/DDBJ databases">
        <title>Draft genome sequence of Virgibacillus massiliensis Vm-5.</title>
        <authorList>
            <person name="Khelaifia S."/>
            <person name="Croce O."/>
            <person name="Lagier J.C."/>
            <person name="Raoult D."/>
        </authorList>
    </citation>
    <scope>NUCLEOTIDE SEQUENCE [LARGE SCALE GENOMIC DNA]</scope>
    <source>
        <strain evidence="2">Vm-5</strain>
    </source>
</reference>
<name>A0A024QH64_9BACI</name>
<dbReference type="OrthoDB" id="2708673at2"/>
<dbReference type="AlphaFoldDB" id="A0A024QH64"/>